<reference evidence="5 6" key="1">
    <citation type="submission" date="2018-06" db="EMBL/GenBank/DDBJ databases">
        <authorList>
            <person name="Zhirakovskaya E."/>
        </authorList>
    </citation>
    <scope>NUCLEOTIDE SEQUENCE [LARGE SCALE GENOMIC DNA]</scope>
    <source>
        <strain evidence="5 6">LY3</strain>
    </source>
</reference>
<dbReference type="PANTHER" id="PTHR35936">
    <property type="entry name" value="MEMBRANE-BOUND LYTIC MUREIN TRANSGLYCOSYLASE F"/>
    <property type="match status" value="1"/>
</dbReference>
<comment type="caution">
    <text evidence="5">The sequence shown here is derived from an EMBL/GenBank/DDBJ whole genome shotgun (WGS) entry which is preliminary data.</text>
</comment>
<keyword evidence="2 3" id="KW-0732">Signal</keyword>
<organism evidence="5 6">
    <name type="scientific">Pseudomonas fluorescens</name>
    <dbReference type="NCBI Taxonomy" id="294"/>
    <lineage>
        <taxon>Bacteria</taxon>
        <taxon>Pseudomonadati</taxon>
        <taxon>Pseudomonadota</taxon>
        <taxon>Gammaproteobacteria</taxon>
        <taxon>Pseudomonadales</taxon>
        <taxon>Pseudomonadaceae</taxon>
        <taxon>Pseudomonas</taxon>
    </lineage>
</organism>
<dbReference type="Gene3D" id="3.40.190.10">
    <property type="entry name" value="Periplasmic binding protein-like II"/>
    <property type="match status" value="2"/>
</dbReference>
<protein>
    <submittedName>
        <fullName evidence="5">Amino acid ABC transporter substrate-binding protein</fullName>
    </submittedName>
</protein>
<evidence type="ECO:0000256" key="3">
    <source>
        <dbReference type="SAM" id="SignalP"/>
    </source>
</evidence>
<dbReference type="PANTHER" id="PTHR35936:SF19">
    <property type="entry name" value="AMINO-ACID-BINDING PROTEIN YXEM-RELATED"/>
    <property type="match status" value="1"/>
</dbReference>
<name>A0A327MXJ7_PSEFL</name>
<dbReference type="InterPro" id="IPR001638">
    <property type="entry name" value="Solute-binding_3/MltF_N"/>
</dbReference>
<comment type="similarity">
    <text evidence="1">Belongs to the bacterial solute-binding protein 3 family.</text>
</comment>
<feature type="chain" id="PRO_5016281987" evidence="3">
    <location>
        <begin position="28"/>
        <end position="290"/>
    </location>
</feature>
<dbReference type="Proteomes" id="UP000249493">
    <property type="component" value="Unassembled WGS sequence"/>
</dbReference>
<dbReference type="Pfam" id="PF00497">
    <property type="entry name" value="SBP_bac_3"/>
    <property type="match status" value="1"/>
</dbReference>
<evidence type="ECO:0000313" key="6">
    <source>
        <dbReference type="Proteomes" id="UP000249493"/>
    </source>
</evidence>
<feature type="domain" description="Solute-binding protein family 3/N-terminal" evidence="4">
    <location>
        <begin position="37"/>
        <end position="268"/>
    </location>
</feature>
<gene>
    <name evidence="5" type="ORF">DOZ80_25710</name>
</gene>
<evidence type="ECO:0000256" key="2">
    <source>
        <dbReference type="ARBA" id="ARBA00022729"/>
    </source>
</evidence>
<evidence type="ECO:0000259" key="4">
    <source>
        <dbReference type="SMART" id="SM00062"/>
    </source>
</evidence>
<proteinExistence type="inferred from homology"/>
<dbReference type="SUPFAM" id="SSF53850">
    <property type="entry name" value="Periplasmic binding protein-like II"/>
    <property type="match status" value="1"/>
</dbReference>
<evidence type="ECO:0000313" key="5">
    <source>
        <dbReference type="EMBL" id="RAI64878.1"/>
    </source>
</evidence>
<dbReference type="EMBL" id="QLIN01000014">
    <property type="protein sequence ID" value="RAI64878.1"/>
    <property type="molecule type" value="Genomic_DNA"/>
</dbReference>
<evidence type="ECO:0000256" key="1">
    <source>
        <dbReference type="ARBA" id="ARBA00010333"/>
    </source>
</evidence>
<sequence length="290" mass="31847">MKRHIAERLLGVTFAVLVGTTSLNASADLEQVKARGYMTVATEDDYAPYNFVVDGKPAGFHNELLADLKAFGKQKGFDVRQEILPWTGLLASVSSGQYDVAFTGAIVTDERLRVFDFAPPFATAQHFFVKLKANDSITQDTKSLCGKAVGVQGGSSFEARLPELVKMLKTAGCDIGEVIKYQTYPEAYADLANGRVEYVINSLIGVNDLIRARGQLFEKGFAVTSGGYNAWPVPKNNPQILEFYSEFMDSVRKSGRLAELQTKWFGEAFNDLPAKPITSVPQFHQLAGIE</sequence>
<feature type="signal peptide" evidence="3">
    <location>
        <begin position="1"/>
        <end position="27"/>
    </location>
</feature>
<dbReference type="AlphaFoldDB" id="A0A327MXJ7"/>
<accession>A0A327MXJ7</accession>
<dbReference type="SMART" id="SM00062">
    <property type="entry name" value="PBPb"/>
    <property type="match status" value="1"/>
</dbReference>